<keyword evidence="2" id="KW-1185">Reference proteome</keyword>
<gene>
    <name evidence="1" type="ORF">CUNI_LOCUS22209</name>
</gene>
<dbReference type="EMBL" id="CAJHNH020008553">
    <property type="protein sequence ID" value="CAG5136651.1"/>
    <property type="molecule type" value="Genomic_DNA"/>
</dbReference>
<evidence type="ECO:0000313" key="2">
    <source>
        <dbReference type="Proteomes" id="UP000678393"/>
    </source>
</evidence>
<accession>A0A8S4AF90</accession>
<protein>
    <submittedName>
        <fullName evidence="1">Uncharacterized protein</fullName>
    </submittedName>
</protein>
<dbReference type="Proteomes" id="UP000678393">
    <property type="component" value="Unassembled WGS sequence"/>
</dbReference>
<comment type="caution">
    <text evidence="1">The sequence shown here is derived from an EMBL/GenBank/DDBJ whole genome shotgun (WGS) entry which is preliminary data.</text>
</comment>
<organism evidence="1 2">
    <name type="scientific">Candidula unifasciata</name>
    <dbReference type="NCBI Taxonomy" id="100452"/>
    <lineage>
        <taxon>Eukaryota</taxon>
        <taxon>Metazoa</taxon>
        <taxon>Spiralia</taxon>
        <taxon>Lophotrochozoa</taxon>
        <taxon>Mollusca</taxon>
        <taxon>Gastropoda</taxon>
        <taxon>Heterobranchia</taxon>
        <taxon>Euthyneura</taxon>
        <taxon>Panpulmonata</taxon>
        <taxon>Eupulmonata</taxon>
        <taxon>Stylommatophora</taxon>
        <taxon>Helicina</taxon>
        <taxon>Helicoidea</taxon>
        <taxon>Geomitridae</taxon>
        <taxon>Candidula</taxon>
    </lineage>
</organism>
<proteinExistence type="predicted"/>
<name>A0A8S4AF90_9EUPU</name>
<evidence type="ECO:0000313" key="1">
    <source>
        <dbReference type="EMBL" id="CAG5136651.1"/>
    </source>
</evidence>
<sequence length="105" mass="11968">FRDVQQNAKCLDDHRLFDTIAESAKDCILDSKPSSGKHYSECREARIAQWCTVRSYFAHCGQAAGELAFEISERILNSSPRYQCPSTDPHNDLKRGFDLLGKRFV</sequence>
<reference evidence="1" key="1">
    <citation type="submission" date="2021-04" db="EMBL/GenBank/DDBJ databases">
        <authorList>
            <consortium name="Molecular Ecology Group"/>
        </authorList>
    </citation>
    <scope>NUCLEOTIDE SEQUENCE</scope>
</reference>
<feature type="non-terminal residue" evidence="1">
    <location>
        <position position="1"/>
    </location>
</feature>
<dbReference type="AlphaFoldDB" id="A0A8S4AF90"/>